<dbReference type="GO" id="GO:0009055">
    <property type="term" value="F:electron transfer activity"/>
    <property type="evidence" value="ECO:0007669"/>
    <property type="project" value="InterPro"/>
</dbReference>
<evidence type="ECO:0000313" key="9">
    <source>
        <dbReference type="EMBL" id="BCD96308.1"/>
    </source>
</evidence>
<proteinExistence type="predicted"/>
<dbReference type="GO" id="GO:0020037">
    <property type="term" value="F:heme binding"/>
    <property type="evidence" value="ECO:0007669"/>
    <property type="project" value="InterPro"/>
</dbReference>
<evidence type="ECO:0000259" key="8">
    <source>
        <dbReference type="PROSITE" id="PS51007"/>
    </source>
</evidence>
<gene>
    <name evidence="9" type="ORF">MARGE09_P0508</name>
</gene>
<dbReference type="PANTHER" id="PTHR40942">
    <property type="match status" value="1"/>
</dbReference>
<keyword evidence="1" id="KW-0813">Transport</keyword>
<evidence type="ECO:0000256" key="4">
    <source>
        <dbReference type="ARBA" id="ARBA00022982"/>
    </source>
</evidence>
<keyword evidence="10" id="KW-1185">Reference proteome</keyword>
<dbReference type="Pfam" id="PF13442">
    <property type="entry name" value="Cytochrome_CBB3"/>
    <property type="match status" value="1"/>
</dbReference>
<feature type="signal peptide" evidence="7">
    <location>
        <begin position="1"/>
        <end position="24"/>
    </location>
</feature>
<accession>A0AAN1WEU7</accession>
<evidence type="ECO:0000256" key="6">
    <source>
        <dbReference type="PROSITE-ProRule" id="PRU00433"/>
    </source>
</evidence>
<feature type="domain" description="Cytochrome c" evidence="8">
    <location>
        <begin position="54"/>
        <end position="134"/>
    </location>
</feature>
<dbReference type="PANTHER" id="PTHR40942:SF4">
    <property type="entry name" value="CYTOCHROME C5"/>
    <property type="match status" value="1"/>
</dbReference>
<keyword evidence="7" id="KW-0732">Signal</keyword>
<sequence>MKLAVVSRGLVAAVAIISSVAVLADSELVQRIKPVGEVCMAGEACAAAVVEVAAGPRSGKDVYDTKCMACHASGVAGAPKFGDSVAWGDRVSAKGLGGLFDSAWNGINAMPPKGTCSDCTEDEIKSAIKYMSEG</sequence>
<evidence type="ECO:0000256" key="7">
    <source>
        <dbReference type="SAM" id="SignalP"/>
    </source>
</evidence>
<keyword evidence="5 6" id="KW-0408">Iron</keyword>
<dbReference type="KEGG" id="marq:MARGE09_P0508"/>
<dbReference type="AlphaFoldDB" id="A0AAN1WEU7"/>
<keyword evidence="3 6" id="KW-0479">Metal-binding</keyword>
<evidence type="ECO:0000256" key="5">
    <source>
        <dbReference type="ARBA" id="ARBA00023004"/>
    </source>
</evidence>
<evidence type="ECO:0000256" key="3">
    <source>
        <dbReference type="ARBA" id="ARBA00022723"/>
    </source>
</evidence>
<dbReference type="Gene3D" id="1.10.760.10">
    <property type="entry name" value="Cytochrome c-like domain"/>
    <property type="match status" value="1"/>
</dbReference>
<evidence type="ECO:0000256" key="1">
    <source>
        <dbReference type="ARBA" id="ARBA00022448"/>
    </source>
</evidence>
<reference evidence="9 10" key="1">
    <citation type="journal article" date="2022" name="IScience">
        <title>An ultrasensitive nanofiber-based assay for enzymatic hydrolysis and deep-sea microbial degradation of cellulose.</title>
        <authorList>
            <person name="Tsudome M."/>
            <person name="Tachioka M."/>
            <person name="Miyazaki M."/>
            <person name="Uchimura K."/>
            <person name="Tsuda M."/>
            <person name="Takaki Y."/>
            <person name="Deguchi S."/>
        </authorList>
    </citation>
    <scope>NUCLEOTIDE SEQUENCE [LARGE SCALE GENOMIC DNA]</scope>
    <source>
        <strain evidence="9 10">GE09</strain>
    </source>
</reference>
<organism evidence="9 10">
    <name type="scientific">Marinagarivorans cellulosilyticus</name>
    <dbReference type="NCBI Taxonomy" id="2721545"/>
    <lineage>
        <taxon>Bacteria</taxon>
        <taxon>Pseudomonadati</taxon>
        <taxon>Pseudomonadota</taxon>
        <taxon>Gammaproteobacteria</taxon>
        <taxon>Cellvibrionales</taxon>
        <taxon>Cellvibrionaceae</taxon>
        <taxon>Marinagarivorans</taxon>
    </lineage>
</organism>
<dbReference type="RefSeq" id="WP_236985809.1">
    <property type="nucleotide sequence ID" value="NZ_AP023086.1"/>
</dbReference>
<dbReference type="InterPro" id="IPR009056">
    <property type="entry name" value="Cyt_c-like_dom"/>
</dbReference>
<protein>
    <recommendedName>
        <fullName evidence="8">Cytochrome c domain-containing protein</fullName>
    </recommendedName>
</protein>
<dbReference type="InterPro" id="IPR036909">
    <property type="entry name" value="Cyt_c-like_dom_sf"/>
</dbReference>
<dbReference type="SUPFAM" id="SSF46626">
    <property type="entry name" value="Cytochrome c"/>
    <property type="match status" value="1"/>
</dbReference>
<feature type="chain" id="PRO_5042811097" description="Cytochrome c domain-containing protein" evidence="7">
    <location>
        <begin position="25"/>
        <end position="134"/>
    </location>
</feature>
<keyword evidence="2 6" id="KW-0349">Heme</keyword>
<dbReference type="InterPro" id="IPR002323">
    <property type="entry name" value="Cyt_CIE"/>
</dbReference>
<keyword evidence="4" id="KW-0249">Electron transport</keyword>
<dbReference type="PRINTS" id="PR00607">
    <property type="entry name" value="CYTCHROMECIE"/>
</dbReference>
<dbReference type="Proteomes" id="UP001320119">
    <property type="component" value="Chromosome"/>
</dbReference>
<evidence type="ECO:0000313" key="10">
    <source>
        <dbReference type="Proteomes" id="UP001320119"/>
    </source>
</evidence>
<name>A0AAN1WEU7_9GAMM</name>
<dbReference type="GO" id="GO:0005506">
    <property type="term" value="F:iron ion binding"/>
    <property type="evidence" value="ECO:0007669"/>
    <property type="project" value="InterPro"/>
</dbReference>
<evidence type="ECO:0000256" key="2">
    <source>
        <dbReference type="ARBA" id="ARBA00022617"/>
    </source>
</evidence>
<dbReference type="PROSITE" id="PS51007">
    <property type="entry name" value="CYTC"/>
    <property type="match status" value="1"/>
</dbReference>
<dbReference type="EMBL" id="AP023086">
    <property type="protein sequence ID" value="BCD96308.1"/>
    <property type="molecule type" value="Genomic_DNA"/>
</dbReference>